<protein>
    <submittedName>
        <fullName evidence="2">Uncharacterized protein</fullName>
    </submittedName>
</protein>
<accession>V6HVV6</accession>
<dbReference type="EMBL" id="AHMT02000049">
    <property type="protein sequence ID" value="EQA61536.1"/>
    <property type="molecule type" value="Genomic_DNA"/>
</dbReference>
<evidence type="ECO:0000256" key="1">
    <source>
        <dbReference type="SAM" id="Coils"/>
    </source>
</evidence>
<name>V6HVV6_9LEPT</name>
<evidence type="ECO:0000313" key="3">
    <source>
        <dbReference type="Proteomes" id="UP000018747"/>
    </source>
</evidence>
<sequence>MSYTQKEAALERLLNSLRKLRKQQADLHKKRMELGSKDSELVELLTSVGQQKRIWKMKV</sequence>
<evidence type="ECO:0000313" key="2">
    <source>
        <dbReference type="EMBL" id="EQA61536.1"/>
    </source>
</evidence>
<dbReference type="AlphaFoldDB" id="V6HVV6"/>
<organism evidence="2 3">
    <name type="scientific">Leptospira alexanderi serovar Manhao 3 str. L 60</name>
    <dbReference type="NCBI Taxonomy" id="1049759"/>
    <lineage>
        <taxon>Bacteria</taxon>
        <taxon>Pseudomonadati</taxon>
        <taxon>Spirochaetota</taxon>
        <taxon>Spirochaetia</taxon>
        <taxon>Leptospirales</taxon>
        <taxon>Leptospiraceae</taxon>
        <taxon>Leptospira</taxon>
    </lineage>
</organism>
<gene>
    <name evidence="2" type="ORF">LEP1GSC062_2708</name>
</gene>
<reference evidence="2" key="1">
    <citation type="submission" date="2013-05" db="EMBL/GenBank/DDBJ databases">
        <authorList>
            <person name="Harkins D.M."/>
            <person name="Durkin A.S."/>
            <person name="Brinkac L.M."/>
            <person name="Haft D.H."/>
            <person name="Selengut J.D."/>
            <person name="Sanka R."/>
            <person name="DePew J."/>
            <person name="Purushe J."/>
            <person name="Hartskeerl R.A."/>
            <person name="Ahmed A."/>
            <person name="van der Linden H."/>
            <person name="Goris M.G.A."/>
            <person name="Vinetz J.M."/>
            <person name="Sutton G.G."/>
            <person name="Nierman W.C."/>
            <person name="Fouts D.E."/>
        </authorList>
    </citation>
    <scope>NUCLEOTIDE SEQUENCE [LARGE SCALE GENOMIC DNA]</scope>
    <source>
        <strain evidence="2">L 60</strain>
    </source>
</reference>
<comment type="caution">
    <text evidence="2">The sequence shown here is derived from an EMBL/GenBank/DDBJ whole genome shotgun (WGS) entry which is preliminary data.</text>
</comment>
<dbReference type="Proteomes" id="UP000018747">
    <property type="component" value="Unassembled WGS sequence"/>
</dbReference>
<proteinExistence type="predicted"/>
<keyword evidence="1" id="KW-0175">Coiled coil</keyword>
<feature type="coiled-coil region" evidence="1">
    <location>
        <begin position="3"/>
        <end position="30"/>
    </location>
</feature>
<keyword evidence="3" id="KW-1185">Reference proteome</keyword>